<proteinExistence type="predicted"/>
<gene>
    <name evidence="2" type="ORF">PQR03_20105</name>
</gene>
<reference evidence="2 3" key="1">
    <citation type="journal article" date="2024" name="Chem. Sci.">
        <title>Discovery of megapolipeptins by genome mining of a Burkholderiales bacteria collection.</title>
        <authorList>
            <person name="Paulo B.S."/>
            <person name="Recchia M.J.J."/>
            <person name="Lee S."/>
            <person name="Fergusson C.H."/>
            <person name="Romanowski S.B."/>
            <person name="Hernandez A."/>
            <person name="Krull N."/>
            <person name="Liu D.Y."/>
            <person name="Cavanagh H."/>
            <person name="Bos A."/>
            <person name="Gray C.A."/>
            <person name="Murphy B.T."/>
            <person name="Linington R.G."/>
            <person name="Eustaquio A.S."/>
        </authorList>
    </citation>
    <scope>NUCLEOTIDE SEQUENCE [LARGE SCALE GENOMIC DNA]</scope>
    <source>
        <strain evidence="2 3">RL17-351-BIE-A</strain>
    </source>
</reference>
<keyword evidence="1" id="KW-0812">Transmembrane</keyword>
<feature type="transmembrane region" description="Helical" evidence="1">
    <location>
        <begin position="116"/>
        <end position="134"/>
    </location>
</feature>
<evidence type="ECO:0000313" key="3">
    <source>
        <dbReference type="Proteomes" id="UP001629274"/>
    </source>
</evidence>
<keyword evidence="1" id="KW-1133">Transmembrane helix</keyword>
<organism evidence="2 3">
    <name type="scientific">Paraburkholderia phytofirmans</name>
    <dbReference type="NCBI Taxonomy" id="261302"/>
    <lineage>
        <taxon>Bacteria</taxon>
        <taxon>Pseudomonadati</taxon>
        <taxon>Pseudomonadota</taxon>
        <taxon>Betaproteobacteria</taxon>
        <taxon>Burkholderiales</taxon>
        <taxon>Burkholderiaceae</taxon>
        <taxon>Paraburkholderia</taxon>
    </lineage>
</organism>
<feature type="transmembrane region" description="Helical" evidence="1">
    <location>
        <begin position="146"/>
        <end position="169"/>
    </location>
</feature>
<name>A0ABW9BIP8_9BURK</name>
<protein>
    <submittedName>
        <fullName evidence="2">Uncharacterized protein</fullName>
    </submittedName>
</protein>
<accession>A0ABW9BIP8</accession>
<dbReference type="Proteomes" id="UP001629274">
    <property type="component" value="Unassembled WGS sequence"/>
</dbReference>
<dbReference type="EMBL" id="JAQQDR010000007">
    <property type="protein sequence ID" value="MFM0240434.1"/>
    <property type="molecule type" value="Genomic_DNA"/>
</dbReference>
<evidence type="ECO:0000256" key="1">
    <source>
        <dbReference type="SAM" id="Phobius"/>
    </source>
</evidence>
<comment type="caution">
    <text evidence="2">The sequence shown here is derived from an EMBL/GenBank/DDBJ whole genome shotgun (WGS) entry which is preliminary data.</text>
</comment>
<evidence type="ECO:0000313" key="2">
    <source>
        <dbReference type="EMBL" id="MFM0240434.1"/>
    </source>
</evidence>
<keyword evidence="3" id="KW-1185">Reference proteome</keyword>
<feature type="transmembrane region" description="Helical" evidence="1">
    <location>
        <begin position="46"/>
        <end position="68"/>
    </location>
</feature>
<sequence>MEKLKFFTPVAAYALVLGMVYSFSFWGRFFINPLQFASAVDVAKIAAWPLSASVLMALTHFLISGLGFEEWSVFTHVDGPLLLVEPKWLKTIAKIIWDGCFVALLLWLALSVSTPFRWFGIGFCAMVLISKSIEKQSIIRKILPNYQIRSIAIFFTIFAPFVSIGVGAVSAETIKSGRASLILDEDQTTLPSTWRRGNPRQFVGTLGGYYVFYSGDKSLAFFKPSDGQAITLKNNPAVNQRGFLF</sequence>
<keyword evidence="1" id="KW-0472">Membrane</keyword>
<dbReference type="RefSeq" id="WP_408262923.1">
    <property type="nucleotide sequence ID" value="NZ_JAQQCK010000008.1"/>
</dbReference>